<dbReference type="PANTHER" id="PTHR46056">
    <property type="entry name" value="LONG-CHAIN-ALCOHOL OXIDASE"/>
    <property type="match status" value="1"/>
</dbReference>
<feature type="domain" description="Glucose-methanol-choline oxidoreductase C-terminal" evidence="7">
    <location>
        <begin position="442"/>
        <end position="554"/>
    </location>
</feature>
<dbReference type="PATRIC" id="fig|1036673.3.peg.209"/>
<keyword evidence="3" id="KW-0274">FAD</keyword>
<accession>F8FL11</accession>
<evidence type="ECO:0008006" key="10">
    <source>
        <dbReference type="Google" id="ProtNLM"/>
    </source>
</evidence>
<dbReference type="Pfam" id="PF00732">
    <property type="entry name" value="GMC_oxred_N"/>
    <property type="match status" value="1"/>
</dbReference>
<comment type="similarity">
    <text evidence="1">Belongs to the GMC oxidoreductase family.</text>
</comment>
<reference evidence="9" key="1">
    <citation type="submission" date="2011-06" db="EMBL/GenBank/DDBJ databases">
        <title>Complete genome sequence of Paenibacillus mucilaginosus KNP414.</title>
        <authorList>
            <person name="Wang J."/>
            <person name="Hu S."/>
            <person name="Hu X."/>
            <person name="Zhang B."/>
            <person name="Dong D."/>
            <person name="Zhang S."/>
            <person name="Zhao K."/>
            <person name="Wu D."/>
        </authorList>
    </citation>
    <scope>NUCLEOTIDE SEQUENCE [LARGE SCALE GENOMIC DNA]</scope>
    <source>
        <strain evidence="9">KNP414</strain>
    </source>
</reference>
<dbReference type="InterPro" id="IPR007867">
    <property type="entry name" value="GMC_OxRtase_C"/>
</dbReference>
<dbReference type="KEGG" id="pms:KNP414_00230"/>
<evidence type="ECO:0000256" key="1">
    <source>
        <dbReference type="ARBA" id="ARBA00010790"/>
    </source>
</evidence>
<evidence type="ECO:0000259" key="7">
    <source>
        <dbReference type="Pfam" id="PF05199"/>
    </source>
</evidence>
<dbReference type="RefSeq" id="WP_013914037.1">
    <property type="nucleotide sequence ID" value="NC_015690.1"/>
</dbReference>
<evidence type="ECO:0000256" key="3">
    <source>
        <dbReference type="ARBA" id="ARBA00022827"/>
    </source>
</evidence>
<sequence length="566" mass="62534">MRDPDVIVIGSGGGGAVMAKELGEMGLQVLVLEAGPWYGHSGWPEPNQERGAKSGSDPGELNVSLFKEQYSKLEGDMNEQITGKLRWGPADRNRPPWFRNLTERGFVWQNSGVGGTTQSYLANCPRAFPVRVDGVWPISYRELVPYYERVEATLPVEFAPVTAKEELFFFGAQKAGWELIPTLNVTTPGYRPQPNAILPPNRHLTDPAYSLEQLSWMEGCTLAGHCVNGCPHGPSVDKIAKRSTNVSYIPLALRTGRVTVRPNTFVTRILTEAHPSEGLRATGVRIRDTWTGEIEELRADVIVMAAGAIESPRLWLNSGLPANRWVGRGLSNHYFGWVTGMFDERDLLRILGSPEINPFVGHTSGGRLDIPGLGSLMVTGMSPGLTASMSYGFSQNGYSFLHPAAAETGDLAGRLVGAEFQYWMENYRRTLSIVIFTDDEPDYRNGITVDAAVQDEHGPVPKIRYVPGAREERSRMELAKIAVDILRKAGARKVHRSDWPGSLLIHMESTMRMGFVVNENCEAYQVRRLYITDNSVHFNALGGANPTLTTQALATRAAEKLVQTYF</sequence>
<evidence type="ECO:0000256" key="2">
    <source>
        <dbReference type="ARBA" id="ARBA00022630"/>
    </source>
</evidence>
<dbReference type="GO" id="GO:0016614">
    <property type="term" value="F:oxidoreductase activity, acting on CH-OH group of donors"/>
    <property type="evidence" value="ECO:0007669"/>
    <property type="project" value="InterPro"/>
</dbReference>
<dbReference type="SUPFAM" id="SSF51905">
    <property type="entry name" value="FAD/NAD(P)-binding domain"/>
    <property type="match status" value="1"/>
</dbReference>
<dbReference type="PANTHER" id="PTHR46056:SF12">
    <property type="entry name" value="LONG-CHAIN-ALCOHOL OXIDASE"/>
    <property type="match status" value="1"/>
</dbReference>
<name>F8FL11_PAEMK</name>
<keyword evidence="2" id="KW-0285">Flavoprotein</keyword>
<evidence type="ECO:0000259" key="6">
    <source>
        <dbReference type="Pfam" id="PF00732"/>
    </source>
</evidence>
<evidence type="ECO:0000313" key="8">
    <source>
        <dbReference type="EMBL" id="AEI38871.1"/>
    </source>
</evidence>
<evidence type="ECO:0000313" key="9">
    <source>
        <dbReference type="Proteomes" id="UP000006620"/>
    </source>
</evidence>
<dbReference type="InterPro" id="IPR036188">
    <property type="entry name" value="FAD/NAD-bd_sf"/>
</dbReference>
<dbReference type="AlphaFoldDB" id="F8FL11"/>
<feature type="domain" description="Glucose-methanol-choline oxidoreductase N-terminal" evidence="6">
    <location>
        <begin position="220"/>
        <end position="334"/>
    </location>
</feature>
<proteinExistence type="inferred from homology"/>
<evidence type="ECO:0000256" key="4">
    <source>
        <dbReference type="ARBA" id="ARBA00023002"/>
    </source>
</evidence>
<dbReference type="InterPro" id="IPR000172">
    <property type="entry name" value="GMC_OxRdtase_N"/>
</dbReference>
<dbReference type="Pfam" id="PF05199">
    <property type="entry name" value="GMC_oxred_C"/>
    <property type="match status" value="1"/>
</dbReference>
<gene>
    <name evidence="8" type="ordered locus">KNP414_00230</name>
</gene>
<dbReference type="Proteomes" id="UP000006620">
    <property type="component" value="Chromosome"/>
</dbReference>
<dbReference type="EMBL" id="CP002869">
    <property type="protein sequence ID" value="AEI38871.1"/>
    <property type="molecule type" value="Genomic_DNA"/>
</dbReference>
<organism evidence="8 9">
    <name type="scientific">Paenibacillus mucilaginosus (strain KNP414)</name>
    <dbReference type="NCBI Taxonomy" id="1036673"/>
    <lineage>
        <taxon>Bacteria</taxon>
        <taxon>Bacillati</taxon>
        <taxon>Bacillota</taxon>
        <taxon>Bacilli</taxon>
        <taxon>Bacillales</taxon>
        <taxon>Paenibacillaceae</taxon>
        <taxon>Paenibacillus</taxon>
    </lineage>
</organism>
<reference evidence="8 9" key="2">
    <citation type="journal article" date="2013" name="Genome Announc.">
        <title>Genome Sequence of Growth-Improving Paenibacillus mucilaginosus Strain KNP414.</title>
        <authorList>
            <person name="Lu J.J."/>
            <person name="Wang J.F."/>
            <person name="Hu X.F."/>
        </authorList>
    </citation>
    <scope>NUCLEOTIDE SEQUENCE [LARGE SCALE GENOMIC DNA]</scope>
    <source>
        <strain evidence="8 9">KNP414</strain>
    </source>
</reference>
<dbReference type="Gene3D" id="3.50.50.60">
    <property type="entry name" value="FAD/NAD(P)-binding domain"/>
    <property type="match status" value="2"/>
</dbReference>
<keyword evidence="4" id="KW-0560">Oxidoreductase</keyword>
<protein>
    <recommendedName>
        <fullName evidence="10">Glucose-methanol-choline oxidoreductase</fullName>
    </recommendedName>
</protein>
<evidence type="ECO:0000256" key="5">
    <source>
        <dbReference type="SAM" id="MobiDB-lite"/>
    </source>
</evidence>
<feature type="region of interest" description="Disordered" evidence="5">
    <location>
        <begin position="41"/>
        <end position="60"/>
    </location>
</feature>
<dbReference type="GO" id="GO:0050660">
    <property type="term" value="F:flavin adenine dinucleotide binding"/>
    <property type="evidence" value="ECO:0007669"/>
    <property type="project" value="InterPro"/>
</dbReference>
<dbReference type="HOGENOM" id="CLU_462992_0_0_9"/>